<dbReference type="AlphaFoldDB" id="A0A1Z5HTQ6"/>
<evidence type="ECO:0000313" key="1">
    <source>
        <dbReference type="EMBL" id="GAW92717.1"/>
    </source>
</evidence>
<dbReference type="GO" id="GO:0042601">
    <property type="term" value="C:endospore-forming forespore"/>
    <property type="evidence" value="ECO:0007669"/>
    <property type="project" value="TreeGrafter"/>
</dbReference>
<dbReference type="Gene3D" id="3.80.30.30">
    <property type="match status" value="1"/>
</dbReference>
<dbReference type="GO" id="GO:0003913">
    <property type="term" value="F:DNA photolyase activity"/>
    <property type="evidence" value="ECO:0007669"/>
    <property type="project" value="TreeGrafter"/>
</dbReference>
<proteinExistence type="predicted"/>
<evidence type="ECO:0000313" key="2">
    <source>
        <dbReference type="Proteomes" id="UP000197032"/>
    </source>
</evidence>
<comment type="caution">
    <text evidence="1">The sequence shown here is derived from an EMBL/GenBank/DDBJ whole genome shotgun (WGS) entry which is preliminary data.</text>
</comment>
<sequence length="327" mass="38844">MNSFSHIYIEKSIATHPITKKVLHRFPHATRIEVNHYKDVFCRTRQNFFLQKNSRKLILAVKKDRFIYPGTKVCQNFGNEHFYYTSSVLNCIYECDYCYLQGMYPSANIVVFVNIEDFFSELESLLQKHPVYLSISYDTDLLAFENVVPFASMWIQYARRHPDLQIELRTKSVNYSAIRHLPPSENIVLAWTLSPQEAINEFEQKTPSLNARLKCIKQSINDGWKVRLCFDPILYIEKWQEHYKQCIQETFSILPAEKIKDISIGVFRMPRDYLKNIRKNKIDSPLLHYPFECKNGIYSYPEQITRQLIDFVYQMIHSYVPSEKIYL</sequence>
<dbReference type="InterPro" id="IPR049539">
    <property type="entry name" value="SPL"/>
</dbReference>
<dbReference type="EMBL" id="BDGJ01000090">
    <property type="protein sequence ID" value="GAW92717.1"/>
    <property type="molecule type" value="Genomic_DNA"/>
</dbReference>
<dbReference type="Gene3D" id="3.40.50.12110">
    <property type="match status" value="1"/>
</dbReference>
<keyword evidence="2" id="KW-1185">Reference proteome</keyword>
<dbReference type="PANTHER" id="PTHR37822">
    <property type="entry name" value="SPORE PHOTOPRODUCT LYASE-RELATED"/>
    <property type="match status" value="1"/>
</dbReference>
<dbReference type="GO" id="GO:0051539">
    <property type="term" value="F:4 iron, 4 sulfur cluster binding"/>
    <property type="evidence" value="ECO:0007669"/>
    <property type="project" value="TreeGrafter"/>
</dbReference>
<organism evidence="1 2">
    <name type="scientific">Calderihabitans maritimus</name>
    <dbReference type="NCBI Taxonomy" id="1246530"/>
    <lineage>
        <taxon>Bacteria</taxon>
        <taxon>Bacillati</taxon>
        <taxon>Bacillota</taxon>
        <taxon>Clostridia</taxon>
        <taxon>Neomoorellales</taxon>
        <taxon>Calderihabitantaceae</taxon>
        <taxon>Calderihabitans</taxon>
    </lineage>
</organism>
<dbReference type="Proteomes" id="UP000197032">
    <property type="component" value="Unassembled WGS sequence"/>
</dbReference>
<dbReference type="GO" id="GO:1904047">
    <property type="term" value="F:S-adenosyl-L-methionine binding"/>
    <property type="evidence" value="ECO:0007669"/>
    <property type="project" value="TreeGrafter"/>
</dbReference>
<name>A0A1Z5HTQ6_9FIRM</name>
<dbReference type="Pfam" id="PF20903">
    <property type="entry name" value="SPL"/>
    <property type="match status" value="1"/>
</dbReference>
<dbReference type="PANTHER" id="PTHR37822:SF2">
    <property type="entry name" value="SPORE PHOTOPRODUCT LYASE"/>
    <property type="match status" value="1"/>
</dbReference>
<reference evidence="2" key="1">
    <citation type="journal article" date="2017" name="Appl. Environ. Microbiol.">
        <title>Genomic analysis of Calderihabitans maritimus KKC1, a thermophilic hydrogenogenic carboxydotrophic bacterium isolated from marine sediment.</title>
        <authorList>
            <person name="Omae K."/>
            <person name="Yoneda Y."/>
            <person name="Fukuyama Y."/>
            <person name="Yoshida T."/>
            <person name="Sako Y."/>
        </authorList>
    </citation>
    <scope>NUCLEOTIDE SEQUENCE [LARGE SCALE GENOMIC DNA]</scope>
    <source>
        <strain evidence="2">KKC1</strain>
    </source>
</reference>
<protein>
    <submittedName>
        <fullName evidence="1">Radical SAM protein</fullName>
    </submittedName>
</protein>
<dbReference type="OrthoDB" id="9783671at2"/>
<gene>
    <name evidence="1" type="ORF">KKC1_18670</name>
</gene>
<accession>A0A1Z5HTQ6</accession>